<dbReference type="Proteomes" id="UP000235682">
    <property type="component" value="Unassembled WGS sequence"/>
</dbReference>
<feature type="domain" description="Mannosyl-glycoprotein endo-beta-N-acetylglucosamidase-like" evidence="4">
    <location>
        <begin position="63"/>
        <end position="221"/>
    </location>
</feature>
<comment type="similarity">
    <text evidence="1">Belongs to the glycosyl hydrolase 73 family.</text>
</comment>
<evidence type="ECO:0000256" key="3">
    <source>
        <dbReference type="SAM" id="Phobius"/>
    </source>
</evidence>
<dbReference type="Pfam" id="PF01832">
    <property type="entry name" value="Glucosaminidase"/>
    <property type="match status" value="1"/>
</dbReference>
<dbReference type="InterPro" id="IPR051056">
    <property type="entry name" value="Glycosyl_Hydrolase_73"/>
</dbReference>
<organism evidence="5 6">
    <name type="scientific">Dolosicoccus paucivorans</name>
    <dbReference type="NCBI Taxonomy" id="84521"/>
    <lineage>
        <taxon>Bacteria</taxon>
        <taxon>Bacillati</taxon>
        <taxon>Bacillota</taxon>
        <taxon>Bacilli</taxon>
        <taxon>Lactobacillales</taxon>
        <taxon>Aerococcaceae</taxon>
        <taxon>Dolosicoccus</taxon>
    </lineage>
</organism>
<comment type="caution">
    <text evidence="5">The sequence shown here is derived from an EMBL/GenBank/DDBJ whole genome shotgun (WGS) entry which is preliminary data.</text>
</comment>
<evidence type="ECO:0000256" key="1">
    <source>
        <dbReference type="ARBA" id="ARBA00010266"/>
    </source>
</evidence>
<dbReference type="InterPro" id="IPR002901">
    <property type="entry name" value="MGlyc_endo_b_GlcNAc-like_dom"/>
</dbReference>
<protein>
    <submittedName>
        <fullName evidence="5">Mannosyl-glycoprotein endo-beta-N-acetylglucosamidase</fullName>
    </submittedName>
</protein>
<dbReference type="PRINTS" id="PR01002">
    <property type="entry name" value="FLGFLGJ"/>
</dbReference>
<feature type="transmembrane region" description="Helical" evidence="3">
    <location>
        <begin position="30"/>
        <end position="48"/>
    </location>
</feature>
<reference evidence="5 6" key="1">
    <citation type="submission" date="2017-09" db="EMBL/GenBank/DDBJ databases">
        <title>Bacterial strain isolated from the female urinary microbiota.</title>
        <authorList>
            <person name="Thomas-White K."/>
            <person name="Kumar N."/>
            <person name="Forster S."/>
            <person name="Putonti C."/>
            <person name="Lawley T."/>
            <person name="Wolfe A.J."/>
        </authorList>
    </citation>
    <scope>NUCLEOTIDE SEQUENCE [LARGE SCALE GENOMIC DNA]</scope>
    <source>
        <strain evidence="5 6">UMB0852</strain>
    </source>
</reference>
<keyword evidence="3" id="KW-0812">Transmembrane</keyword>
<proteinExistence type="inferred from homology"/>
<keyword evidence="6" id="KW-1185">Reference proteome</keyword>
<keyword evidence="3" id="KW-0472">Membrane</keyword>
<evidence type="ECO:0000313" key="6">
    <source>
        <dbReference type="Proteomes" id="UP000235682"/>
    </source>
</evidence>
<evidence type="ECO:0000256" key="2">
    <source>
        <dbReference type="ARBA" id="ARBA00022801"/>
    </source>
</evidence>
<evidence type="ECO:0000313" key="5">
    <source>
        <dbReference type="EMBL" id="PMC58593.1"/>
    </source>
</evidence>
<dbReference type="STRING" id="84521.SAMN04487994_102412"/>
<sequence length="223" mass="25914">MSKRKRNVKKKPWHTLFKNPTSVFQTINRIAIFIICLFLLLALLKWQWDKPFSPMEDWLTPSGMISQKQKRAFIEQLAPTAQELEQTYGILPSVILAQAALESNYGHSELASQYYNLFGVKTEASDPNGVNFVTDEYIDGEWIEITDRFKVYSSWEESLRKHSELLYYGTSWDEDFYSDVLEGKNYKAQAKGLQSAGYATDPGYANKIIEMIEYWQLDQYDAK</sequence>
<dbReference type="GO" id="GO:0004040">
    <property type="term" value="F:amidase activity"/>
    <property type="evidence" value="ECO:0007669"/>
    <property type="project" value="InterPro"/>
</dbReference>
<dbReference type="SMART" id="SM00047">
    <property type="entry name" value="LYZ2"/>
    <property type="match status" value="1"/>
</dbReference>
<dbReference type="Gene3D" id="1.10.530.10">
    <property type="match status" value="1"/>
</dbReference>
<dbReference type="Gene3D" id="4.10.80.30">
    <property type="entry name" value="DNA polymerase, domain 6"/>
    <property type="match status" value="1"/>
</dbReference>
<dbReference type="PANTHER" id="PTHR33308:SF9">
    <property type="entry name" value="PEPTIDOGLYCAN HYDROLASE FLGJ"/>
    <property type="match status" value="1"/>
</dbReference>
<name>A0A1G8LTP9_9LACT</name>
<dbReference type="RefSeq" id="WP_092085405.1">
    <property type="nucleotide sequence ID" value="NZ_FNEL01000024.1"/>
</dbReference>
<dbReference type="EMBL" id="PNHE01000010">
    <property type="protein sequence ID" value="PMC58593.1"/>
    <property type="molecule type" value="Genomic_DNA"/>
</dbReference>
<gene>
    <name evidence="5" type="ORF">CJ205_03580</name>
</gene>
<keyword evidence="2" id="KW-0378">Hydrolase</keyword>
<dbReference type="AlphaFoldDB" id="A0A1G8LTP9"/>
<dbReference type="PANTHER" id="PTHR33308">
    <property type="entry name" value="PEPTIDOGLYCAN HYDROLASE FLGJ"/>
    <property type="match status" value="1"/>
</dbReference>
<accession>A0A1G8LTP9</accession>
<evidence type="ECO:0000259" key="4">
    <source>
        <dbReference type="SMART" id="SM00047"/>
    </source>
</evidence>
<keyword evidence="3" id="KW-1133">Transmembrane helix</keyword>
<dbReference type="OrthoDB" id="977752at2"/>